<dbReference type="GO" id="GO:0008273">
    <property type="term" value="F:calcium, potassium:sodium antiporter activity"/>
    <property type="evidence" value="ECO:0007669"/>
    <property type="project" value="TreeGrafter"/>
</dbReference>
<feature type="compositionally biased region" description="Acidic residues" evidence="7">
    <location>
        <begin position="748"/>
        <end position="774"/>
    </location>
</feature>
<feature type="compositionally biased region" description="Basic and acidic residues" evidence="7">
    <location>
        <begin position="775"/>
        <end position="786"/>
    </location>
</feature>
<dbReference type="InterPro" id="IPR056125">
    <property type="entry name" value="DUF7708"/>
</dbReference>
<feature type="transmembrane region" description="Helical" evidence="8">
    <location>
        <begin position="857"/>
        <end position="878"/>
    </location>
</feature>
<dbReference type="GO" id="GO:0005886">
    <property type="term" value="C:plasma membrane"/>
    <property type="evidence" value="ECO:0007669"/>
    <property type="project" value="TreeGrafter"/>
</dbReference>
<dbReference type="GO" id="GO:0005262">
    <property type="term" value="F:calcium channel activity"/>
    <property type="evidence" value="ECO:0007669"/>
    <property type="project" value="TreeGrafter"/>
</dbReference>
<evidence type="ECO:0000256" key="3">
    <source>
        <dbReference type="ARBA" id="ARBA00022449"/>
    </source>
</evidence>
<evidence type="ECO:0000259" key="9">
    <source>
        <dbReference type="Pfam" id="PF01699"/>
    </source>
</evidence>
<feature type="transmembrane region" description="Helical" evidence="8">
    <location>
        <begin position="924"/>
        <end position="943"/>
    </location>
</feature>
<keyword evidence="12" id="KW-1185">Reference proteome</keyword>
<feature type="transmembrane region" description="Helical" evidence="8">
    <location>
        <begin position="723"/>
        <end position="740"/>
    </location>
</feature>
<dbReference type="EMBL" id="JAGHQL010000052">
    <property type="protein sequence ID" value="KAH0542493.1"/>
    <property type="molecule type" value="Genomic_DNA"/>
</dbReference>
<evidence type="ECO:0000256" key="7">
    <source>
        <dbReference type="SAM" id="MobiDB-lite"/>
    </source>
</evidence>
<organism evidence="11 12">
    <name type="scientific">Glutinoglossum americanum</name>
    <dbReference type="NCBI Taxonomy" id="1670608"/>
    <lineage>
        <taxon>Eukaryota</taxon>
        <taxon>Fungi</taxon>
        <taxon>Dikarya</taxon>
        <taxon>Ascomycota</taxon>
        <taxon>Pezizomycotina</taxon>
        <taxon>Geoglossomycetes</taxon>
        <taxon>Geoglossales</taxon>
        <taxon>Geoglossaceae</taxon>
        <taxon>Glutinoglossum</taxon>
    </lineage>
</organism>
<accession>A0A9P8KYH5</accession>
<feature type="region of interest" description="Disordered" evidence="7">
    <location>
        <begin position="748"/>
        <end position="819"/>
    </location>
</feature>
<feature type="domain" description="Sodium/calcium exchanger membrane region" evidence="9">
    <location>
        <begin position="598"/>
        <end position="734"/>
    </location>
</feature>
<keyword evidence="4 8" id="KW-0812">Transmembrane</keyword>
<dbReference type="InterPro" id="IPR044880">
    <property type="entry name" value="NCX_ion-bd_dom_sf"/>
</dbReference>
<dbReference type="GO" id="GO:0006874">
    <property type="term" value="P:intracellular calcium ion homeostasis"/>
    <property type="evidence" value="ECO:0007669"/>
    <property type="project" value="TreeGrafter"/>
</dbReference>
<keyword evidence="6 8" id="KW-0472">Membrane</keyword>
<comment type="similarity">
    <text evidence="2">Belongs to the Ca(2+):cation antiporter (CaCA) (TC 2.A.19) family. SLC24A subfamily.</text>
</comment>
<evidence type="ECO:0000256" key="6">
    <source>
        <dbReference type="ARBA" id="ARBA00023136"/>
    </source>
</evidence>
<feature type="transmembrane region" description="Helical" evidence="8">
    <location>
        <begin position="695"/>
        <end position="716"/>
    </location>
</feature>
<feature type="compositionally biased region" description="Basic and acidic residues" evidence="7">
    <location>
        <begin position="316"/>
        <end position="328"/>
    </location>
</feature>
<evidence type="ECO:0000313" key="11">
    <source>
        <dbReference type="EMBL" id="KAH0542493.1"/>
    </source>
</evidence>
<dbReference type="Pfam" id="PF01699">
    <property type="entry name" value="Na_Ca_ex"/>
    <property type="match status" value="2"/>
</dbReference>
<dbReference type="Pfam" id="PF24809">
    <property type="entry name" value="DUF7708"/>
    <property type="match status" value="1"/>
</dbReference>
<dbReference type="PANTHER" id="PTHR10846:SF8">
    <property type="entry name" value="INNER MEMBRANE PROTEIN YRBG"/>
    <property type="match status" value="1"/>
</dbReference>
<evidence type="ECO:0000256" key="1">
    <source>
        <dbReference type="ARBA" id="ARBA00004141"/>
    </source>
</evidence>
<dbReference type="Gene3D" id="1.20.1420.30">
    <property type="entry name" value="NCX, central ion-binding region"/>
    <property type="match status" value="2"/>
</dbReference>
<keyword evidence="3" id="KW-0050">Antiport</keyword>
<feature type="transmembrane region" description="Helical" evidence="8">
    <location>
        <begin position="664"/>
        <end position="689"/>
    </location>
</feature>
<feature type="transmembrane region" description="Helical" evidence="8">
    <location>
        <begin position="949"/>
        <end position="968"/>
    </location>
</feature>
<keyword evidence="3" id="KW-0813">Transport</keyword>
<feature type="transmembrane region" description="Helical" evidence="8">
    <location>
        <begin position="823"/>
        <end position="845"/>
    </location>
</feature>
<evidence type="ECO:0000313" key="12">
    <source>
        <dbReference type="Proteomes" id="UP000698800"/>
    </source>
</evidence>
<evidence type="ECO:0000256" key="5">
    <source>
        <dbReference type="ARBA" id="ARBA00022989"/>
    </source>
</evidence>
<feature type="domain" description="DUF7708" evidence="10">
    <location>
        <begin position="115"/>
        <end position="253"/>
    </location>
</feature>
<keyword evidence="5 8" id="KW-1133">Transmembrane helix</keyword>
<dbReference type="FunFam" id="1.20.1420.30:FF:000039">
    <property type="entry name" value="WGS project CABT00000000 data, contig 2.3"/>
    <property type="match status" value="1"/>
</dbReference>
<gene>
    <name evidence="11" type="ORF">FGG08_003089</name>
</gene>
<protein>
    <submittedName>
        <fullName evidence="11">Uncharacterized protein</fullName>
    </submittedName>
</protein>
<feature type="compositionally biased region" description="Polar residues" evidence="7">
    <location>
        <begin position="801"/>
        <end position="812"/>
    </location>
</feature>
<name>A0A9P8KYH5_9PEZI</name>
<sequence>MERLDEIAKDANMLQPSTGVSEVELLGTETDAQVAKERLAILSNKTFEEAQVEREALKQACILWNKEQGEDAVAPSKLFNDELDNWSSVIELVSAEQRKWNDRKRPLGGKPQQLFHRFCSILDAHKVMLDVFPQSNQYASIFCGALRTLIKASVNYTKIAEGLSQALVEITEQVNLARRQVAAIYTDGTICAFARLYKEIFVFLKACVGWFTSSSKLKILISFRENFYDNFRDKLTEIKSIASRISEEGAMGNWTNTLVILGHVEELRRRKEAKAREREIRENSGKTLDEKMDLIIELLYQQAQAGNQTIGLPSADPEKDQRGHEQGHLYHQGQLPSNVLPPVMPAPTGESNLDSTNIYAKEAVQPDCRSLQEYIVGDSGLIMSLLPPLAFVADDIAIRLQEWLHTRASRTLWIQGSRETRYPSAASTIASGLIEAGVRANTQIVFHFCELPEGETACSVEVIGVISLLYSLIRQLVRYFDGEVHTDVDLSEARFRLLDGSEESFGVGLKLFQDLLNLAPRFLFVIVDGVDRVDYGEGRAMLEKLLEALKQRVVDCSGTGYVLKPNPLIRLAADRTHHLQNQNTAILRMDWENICFNAGAFVAGLFILESGADRFVDHTAIVARRLKVSPTLIALLTAGAEWEELAVVIAAISQRRSSLALGNILGSSVSNILGAFSLGLIFHPGIVVFDRSSKIYSAVVLIFTTLLVGVLALGALGRVIGGILVTLFVGYVASVSYGIYKDILAVPEDSDSDSDSDSDDESGSESDDDGEGYDEEKLNKSGHEGSDDGMSEEPGSHESVPLTTDGKSSKSPTLRKGRPARSLPYHICQLIIGFLLLSLSGFILSHSVSAIADAFKLSNTLLGMTILSIATTLPEKFIAIVSGARGHDGIVVANTAGSNVFLLTLCSGILFLSGNLEHLRGSVTAFELAVTWVSSLLFFLAVFFGSSRWVGIALFSFYMAFIILDLAMNRR</sequence>
<dbReference type="InterPro" id="IPR004837">
    <property type="entry name" value="NaCa_Exmemb"/>
</dbReference>
<evidence type="ECO:0000256" key="8">
    <source>
        <dbReference type="SAM" id="Phobius"/>
    </source>
</evidence>
<proteinExistence type="inferred from homology"/>
<evidence type="ECO:0000256" key="2">
    <source>
        <dbReference type="ARBA" id="ARBA00005364"/>
    </source>
</evidence>
<dbReference type="PANTHER" id="PTHR10846">
    <property type="entry name" value="SODIUM/POTASSIUM/CALCIUM EXCHANGER"/>
    <property type="match status" value="1"/>
</dbReference>
<dbReference type="AlphaFoldDB" id="A0A9P8KYH5"/>
<feature type="transmembrane region" description="Helical" evidence="8">
    <location>
        <begin position="890"/>
        <end position="912"/>
    </location>
</feature>
<evidence type="ECO:0000256" key="4">
    <source>
        <dbReference type="ARBA" id="ARBA00022692"/>
    </source>
</evidence>
<dbReference type="InterPro" id="IPR004481">
    <property type="entry name" value="K/Na/Ca-exchanger"/>
</dbReference>
<evidence type="ECO:0000259" key="10">
    <source>
        <dbReference type="Pfam" id="PF24809"/>
    </source>
</evidence>
<comment type="caution">
    <text evidence="11">The sequence shown here is derived from an EMBL/GenBank/DDBJ whole genome shotgun (WGS) entry which is preliminary data.</text>
</comment>
<dbReference type="OrthoDB" id="2127281at2759"/>
<feature type="region of interest" description="Disordered" evidence="7">
    <location>
        <begin position="309"/>
        <end position="328"/>
    </location>
</feature>
<reference evidence="11" key="1">
    <citation type="submission" date="2021-03" db="EMBL/GenBank/DDBJ databases">
        <title>Comparative genomics and phylogenomic investigation of the class Geoglossomycetes provide insights into ecological specialization and systematics.</title>
        <authorList>
            <person name="Melie T."/>
            <person name="Pirro S."/>
            <person name="Miller A.N."/>
            <person name="Quandt A."/>
        </authorList>
    </citation>
    <scope>NUCLEOTIDE SEQUENCE</scope>
    <source>
        <strain evidence="11">GBOQ0MN5Z8</strain>
    </source>
</reference>
<feature type="domain" description="Sodium/calcium exchanger membrane region" evidence="9">
    <location>
        <begin position="827"/>
        <end position="964"/>
    </location>
</feature>
<comment type="subcellular location">
    <subcellularLocation>
        <location evidence="1">Membrane</location>
        <topology evidence="1">Multi-pass membrane protein</topology>
    </subcellularLocation>
</comment>
<dbReference type="Proteomes" id="UP000698800">
    <property type="component" value="Unassembled WGS sequence"/>
</dbReference>